<dbReference type="AlphaFoldDB" id="W0RIT0"/>
<organism evidence="3 4">
    <name type="scientific">Gemmatirosa kalamazoonensis</name>
    <dbReference type="NCBI Taxonomy" id="861299"/>
    <lineage>
        <taxon>Bacteria</taxon>
        <taxon>Pseudomonadati</taxon>
        <taxon>Gemmatimonadota</taxon>
        <taxon>Gemmatimonadia</taxon>
        <taxon>Gemmatimonadales</taxon>
        <taxon>Gemmatimonadaceae</taxon>
        <taxon>Gemmatirosa</taxon>
    </lineage>
</organism>
<proteinExistence type="predicted"/>
<reference evidence="3 4" key="1">
    <citation type="journal article" date="2014" name="Genome Announc.">
        <title>Genome Sequence and Methylome of Soil Bacterium Gemmatirosa kalamazoonensis KBS708T, a Member of the Rarely Cultivated Gemmatimonadetes Phylum.</title>
        <authorList>
            <person name="Debruyn J.M."/>
            <person name="Radosevich M."/>
            <person name="Wommack K.E."/>
            <person name="Polson S.W."/>
            <person name="Hauser L.J."/>
            <person name="Fawaz M.N."/>
            <person name="Korlach J."/>
            <person name="Tsai Y.C."/>
        </authorList>
    </citation>
    <scope>NUCLEOTIDE SEQUENCE [LARGE SCALE GENOMIC DNA]</scope>
    <source>
        <strain evidence="3 4">KBS708</strain>
    </source>
</reference>
<accession>W0RIT0</accession>
<dbReference type="KEGG" id="gba:J421_2805"/>
<keyword evidence="4" id="KW-1185">Reference proteome</keyword>
<dbReference type="Gene3D" id="3.40.630.10">
    <property type="entry name" value="Zn peptidases"/>
    <property type="match status" value="1"/>
</dbReference>
<keyword evidence="1" id="KW-1133">Transmembrane helix</keyword>
<feature type="domain" description="Peptidase M28" evidence="2">
    <location>
        <begin position="170"/>
        <end position="325"/>
    </location>
</feature>
<evidence type="ECO:0000259" key="2">
    <source>
        <dbReference type="Pfam" id="PF04389"/>
    </source>
</evidence>
<protein>
    <submittedName>
        <fullName evidence="3">Peptidase M28</fullName>
    </submittedName>
</protein>
<dbReference type="STRING" id="861299.J421_2805"/>
<sequence length="339" mass="34161">MLRAAGFDVREVPFSYSSAPGRWGMPTAGALAGVTLVGAARAGTRGHAGLALVTLVTLGALLVLVAPRALGDGVARLPIARRRAVNLVATRGTNAPTLWLVAHVDAKSQPVPMAARVAGVGGSLVAWALAVMLAVAQLLGAASDAAWTPLAIVGVLAALPVIGSVIGAASPGALDNASGVATVLLAVEAPSLGPPLPERIGVLVTSAEEVGLAGARAWGRAPAEGARIVSSSAPTRPVALNVDSVDDEGALRVMRASALPVSLERALDDEAHVRRRRLPPGVLVDAIALADAGFAALTVSKATVRSLSRIHTSRDAVDELRGIGVVEAAALVRRLAARA</sequence>
<dbReference type="InterPro" id="IPR007484">
    <property type="entry name" value="Peptidase_M28"/>
</dbReference>
<feature type="transmembrane region" description="Helical" evidence="1">
    <location>
        <begin position="146"/>
        <end position="169"/>
    </location>
</feature>
<dbReference type="InParanoid" id="W0RIT0"/>
<evidence type="ECO:0000313" key="3">
    <source>
        <dbReference type="EMBL" id="AHG90342.1"/>
    </source>
</evidence>
<dbReference type="EMBL" id="CP007128">
    <property type="protein sequence ID" value="AHG90342.1"/>
    <property type="molecule type" value="Genomic_DNA"/>
</dbReference>
<dbReference type="SUPFAM" id="SSF53187">
    <property type="entry name" value="Zn-dependent exopeptidases"/>
    <property type="match status" value="1"/>
</dbReference>
<keyword evidence="1" id="KW-0812">Transmembrane</keyword>
<gene>
    <name evidence="3" type="ORF">J421_2805</name>
</gene>
<dbReference type="Pfam" id="PF04389">
    <property type="entry name" value="Peptidase_M28"/>
    <property type="match status" value="1"/>
</dbReference>
<evidence type="ECO:0000313" key="4">
    <source>
        <dbReference type="Proteomes" id="UP000019151"/>
    </source>
</evidence>
<keyword evidence="1" id="KW-0472">Membrane</keyword>
<name>W0RIT0_9BACT</name>
<feature type="transmembrane region" description="Helical" evidence="1">
    <location>
        <begin position="48"/>
        <end position="66"/>
    </location>
</feature>
<feature type="transmembrane region" description="Helical" evidence="1">
    <location>
        <begin position="117"/>
        <end position="140"/>
    </location>
</feature>
<evidence type="ECO:0000256" key="1">
    <source>
        <dbReference type="SAM" id="Phobius"/>
    </source>
</evidence>
<dbReference type="HOGENOM" id="CLU_818258_0_0_0"/>
<dbReference type="Proteomes" id="UP000019151">
    <property type="component" value="Chromosome"/>
</dbReference>